<organism evidence="1 2">
    <name type="scientific">Desmophyllum pertusum</name>
    <dbReference type="NCBI Taxonomy" id="174260"/>
    <lineage>
        <taxon>Eukaryota</taxon>
        <taxon>Metazoa</taxon>
        <taxon>Cnidaria</taxon>
        <taxon>Anthozoa</taxon>
        <taxon>Hexacorallia</taxon>
        <taxon>Scleractinia</taxon>
        <taxon>Caryophylliina</taxon>
        <taxon>Caryophylliidae</taxon>
        <taxon>Desmophyllum</taxon>
    </lineage>
</organism>
<dbReference type="EMBL" id="MU825882">
    <property type="protein sequence ID" value="KAJ7385147.1"/>
    <property type="molecule type" value="Genomic_DNA"/>
</dbReference>
<gene>
    <name evidence="1" type="ORF">OS493_017522</name>
</gene>
<evidence type="ECO:0000313" key="1">
    <source>
        <dbReference type="EMBL" id="KAJ7385147.1"/>
    </source>
</evidence>
<proteinExistence type="predicted"/>
<dbReference type="SUPFAM" id="SSF57903">
    <property type="entry name" value="FYVE/PHD zinc finger"/>
    <property type="match status" value="1"/>
</dbReference>
<name>A0A9W9ZNV2_9CNID</name>
<dbReference type="InterPro" id="IPR011011">
    <property type="entry name" value="Znf_FYVE_PHD"/>
</dbReference>
<reference evidence="1" key="1">
    <citation type="submission" date="2023-01" db="EMBL/GenBank/DDBJ databases">
        <title>Genome assembly of the deep-sea coral Lophelia pertusa.</title>
        <authorList>
            <person name="Herrera S."/>
            <person name="Cordes E."/>
        </authorList>
    </citation>
    <scope>NUCLEOTIDE SEQUENCE</scope>
    <source>
        <strain evidence="1">USNM1676648</strain>
        <tissue evidence="1">Polyp</tissue>
    </source>
</reference>
<sequence length="145" mass="16988">MAAEPEDMCMSCFRQTKYACIRCELPICNVCSVPELDEEIPGWASGEKVAYCEPCFKELKPAASKVATSKRQEGQEKRDYLKRKRYVKPITHKSLLFTYHFFHWTTPQENFNRLSITEAKKADHNKVYFVRDKMSDSPQFKENFS</sequence>
<comment type="caution">
    <text evidence="1">The sequence shown here is derived from an EMBL/GenBank/DDBJ whole genome shotgun (WGS) entry which is preliminary data.</text>
</comment>
<dbReference type="OrthoDB" id="10512864at2759"/>
<evidence type="ECO:0008006" key="3">
    <source>
        <dbReference type="Google" id="ProtNLM"/>
    </source>
</evidence>
<protein>
    <recommendedName>
        <fullName evidence="3">Zinc finger protein</fullName>
    </recommendedName>
</protein>
<dbReference type="Proteomes" id="UP001163046">
    <property type="component" value="Unassembled WGS sequence"/>
</dbReference>
<keyword evidence="2" id="KW-1185">Reference proteome</keyword>
<dbReference type="AlphaFoldDB" id="A0A9W9ZNV2"/>
<evidence type="ECO:0000313" key="2">
    <source>
        <dbReference type="Proteomes" id="UP001163046"/>
    </source>
</evidence>
<accession>A0A9W9ZNV2</accession>